<sequence length="228" mass="26007">MDNFNIHQSLLLTLMFLLPYEQHTRAVEVTPVFVAVGDTVRLPCLFNRSLWHELARVGWLKDRKSSHRDFHLYKDFPNEGKTLSTDKDLLNNVNIIGNGLKGDFSLLFSPVHFDDSGRFTCYYRNISTHILTKLKVVILITAEVTSSMNPVREGGETTLMCRISNDTKGDVEWMRGELLVGKGKEMKLSQTEITDGGQWNCIVSTMNKPRLTISHFINVYQGKLIIVM</sequence>
<feature type="domain" description="Ig-like" evidence="2">
    <location>
        <begin position="142"/>
        <end position="214"/>
    </location>
</feature>
<reference evidence="3" key="1">
    <citation type="submission" date="2025-08" db="UniProtKB">
        <authorList>
            <consortium name="Ensembl"/>
        </authorList>
    </citation>
    <scope>IDENTIFICATION</scope>
</reference>
<evidence type="ECO:0000313" key="4">
    <source>
        <dbReference type="Proteomes" id="UP000694388"/>
    </source>
</evidence>
<dbReference type="Ensembl" id="ENSEBUT00000014361.1">
    <property type="protein sequence ID" value="ENSEBUP00000013784.1"/>
    <property type="gene ID" value="ENSEBUG00000008693.1"/>
</dbReference>
<dbReference type="Pfam" id="PF07686">
    <property type="entry name" value="V-set"/>
    <property type="match status" value="1"/>
</dbReference>
<dbReference type="InterPro" id="IPR003599">
    <property type="entry name" value="Ig_sub"/>
</dbReference>
<evidence type="ECO:0000259" key="2">
    <source>
        <dbReference type="PROSITE" id="PS50835"/>
    </source>
</evidence>
<protein>
    <recommendedName>
        <fullName evidence="2">Ig-like domain-containing protein</fullName>
    </recommendedName>
</protein>
<dbReference type="InterPro" id="IPR013106">
    <property type="entry name" value="Ig_V-set"/>
</dbReference>
<feature type="chain" id="PRO_5034720240" description="Ig-like domain-containing protein" evidence="1">
    <location>
        <begin position="27"/>
        <end position="228"/>
    </location>
</feature>
<proteinExistence type="predicted"/>
<dbReference type="PROSITE" id="PS50835">
    <property type="entry name" value="IG_LIKE"/>
    <property type="match status" value="2"/>
</dbReference>
<feature type="domain" description="Ig-like" evidence="2">
    <location>
        <begin position="19"/>
        <end position="132"/>
    </location>
</feature>
<evidence type="ECO:0000256" key="1">
    <source>
        <dbReference type="SAM" id="SignalP"/>
    </source>
</evidence>
<dbReference type="PANTHER" id="PTHR11422">
    <property type="entry name" value="T-CELL SURFACE GLYCOPROTEIN CD4"/>
    <property type="match status" value="1"/>
</dbReference>
<dbReference type="GeneTree" id="ENSGT00930000152737"/>
<name>A0A8C4QEG0_EPTBU</name>
<dbReference type="InterPro" id="IPR007110">
    <property type="entry name" value="Ig-like_dom"/>
</dbReference>
<keyword evidence="4" id="KW-1185">Reference proteome</keyword>
<dbReference type="Gene3D" id="2.60.40.10">
    <property type="entry name" value="Immunoglobulins"/>
    <property type="match status" value="2"/>
</dbReference>
<reference evidence="3" key="2">
    <citation type="submission" date="2025-09" db="UniProtKB">
        <authorList>
            <consortium name="Ensembl"/>
        </authorList>
    </citation>
    <scope>IDENTIFICATION</scope>
</reference>
<keyword evidence="1" id="KW-0732">Signal</keyword>
<dbReference type="SMART" id="SM00409">
    <property type="entry name" value="IG"/>
    <property type="match status" value="2"/>
</dbReference>
<organism evidence="3 4">
    <name type="scientific">Eptatretus burgeri</name>
    <name type="common">Inshore hagfish</name>
    <dbReference type="NCBI Taxonomy" id="7764"/>
    <lineage>
        <taxon>Eukaryota</taxon>
        <taxon>Metazoa</taxon>
        <taxon>Chordata</taxon>
        <taxon>Craniata</taxon>
        <taxon>Vertebrata</taxon>
        <taxon>Cyclostomata</taxon>
        <taxon>Myxini</taxon>
        <taxon>Myxiniformes</taxon>
        <taxon>Myxinidae</taxon>
        <taxon>Eptatretinae</taxon>
        <taxon>Eptatretus</taxon>
    </lineage>
</organism>
<accession>A0A8C4QEG0</accession>
<dbReference type="PANTHER" id="PTHR11422:SF10">
    <property type="entry name" value="IG-LIKE DOMAIN-CONTAINING PROTEIN"/>
    <property type="match status" value="1"/>
</dbReference>
<feature type="signal peptide" evidence="1">
    <location>
        <begin position="1"/>
        <end position="26"/>
    </location>
</feature>
<dbReference type="InterPro" id="IPR036179">
    <property type="entry name" value="Ig-like_dom_sf"/>
</dbReference>
<dbReference type="Proteomes" id="UP000694388">
    <property type="component" value="Unplaced"/>
</dbReference>
<dbReference type="SUPFAM" id="SSF48726">
    <property type="entry name" value="Immunoglobulin"/>
    <property type="match status" value="2"/>
</dbReference>
<dbReference type="AlphaFoldDB" id="A0A8C4QEG0"/>
<evidence type="ECO:0000313" key="3">
    <source>
        <dbReference type="Ensembl" id="ENSEBUP00000013784.1"/>
    </source>
</evidence>
<dbReference type="InterPro" id="IPR013783">
    <property type="entry name" value="Ig-like_fold"/>
</dbReference>